<sequence length="185" mass="21050">MNVKHKKSIAIGTMALCVLLLLLILITSNREQDVLVNGTNDKNLSKDPNKIDEIISNVYGSYESFEKYGVIYLKGKTTIIGIKDLNESLYIKLKVELEEAVSEEIYEVIKVKYSINDLKKMQNELNEMIKENNIYQAVGTGIRIEEQVIILDVTEEIPQVQKEILQEKFGDLLIITIVEDTPEST</sequence>
<protein>
    <submittedName>
        <fullName evidence="2">Uncharacterized protein</fullName>
    </submittedName>
</protein>
<feature type="coiled-coil region" evidence="1">
    <location>
        <begin position="111"/>
        <end position="138"/>
    </location>
</feature>
<keyword evidence="1" id="KW-0175">Coiled coil</keyword>
<gene>
    <name evidence="2" type="ORF">ACFSCX_17605</name>
</gene>
<dbReference type="Proteomes" id="UP001597214">
    <property type="component" value="Unassembled WGS sequence"/>
</dbReference>
<reference evidence="3" key="1">
    <citation type="journal article" date="2019" name="Int. J. Syst. Evol. Microbiol.">
        <title>The Global Catalogue of Microorganisms (GCM) 10K type strain sequencing project: providing services to taxonomists for standard genome sequencing and annotation.</title>
        <authorList>
            <consortium name="The Broad Institute Genomics Platform"/>
            <consortium name="The Broad Institute Genome Sequencing Center for Infectious Disease"/>
            <person name="Wu L."/>
            <person name="Ma J."/>
        </authorList>
    </citation>
    <scope>NUCLEOTIDE SEQUENCE [LARGE SCALE GENOMIC DNA]</scope>
    <source>
        <strain evidence="3">CCUG 49339</strain>
    </source>
</reference>
<evidence type="ECO:0000313" key="3">
    <source>
        <dbReference type="Proteomes" id="UP001597214"/>
    </source>
</evidence>
<evidence type="ECO:0000313" key="2">
    <source>
        <dbReference type="EMBL" id="MFD1738342.1"/>
    </source>
</evidence>
<keyword evidence="3" id="KW-1185">Reference proteome</keyword>
<proteinExistence type="predicted"/>
<dbReference type="EMBL" id="JBHUEM010000044">
    <property type="protein sequence ID" value="MFD1738342.1"/>
    <property type="molecule type" value="Genomic_DNA"/>
</dbReference>
<comment type="caution">
    <text evidence="2">The sequence shown here is derived from an EMBL/GenBank/DDBJ whole genome shotgun (WGS) entry which is preliminary data.</text>
</comment>
<evidence type="ECO:0000256" key="1">
    <source>
        <dbReference type="SAM" id="Coils"/>
    </source>
</evidence>
<name>A0ABW4LV62_9BACI</name>
<dbReference type="RefSeq" id="WP_377929552.1">
    <property type="nucleotide sequence ID" value="NZ_JBHUEM010000044.1"/>
</dbReference>
<organism evidence="2 3">
    <name type="scientific">Bacillus salitolerans</name>
    <dbReference type="NCBI Taxonomy" id="1437434"/>
    <lineage>
        <taxon>Bacteria</taxon>
        <taxon>Bacillati</taxon>
        <taxon>Bacillota</taxon>
        <taxon>Bacilli</taxon>
        <taxon>Bacillales</taxon>
        <taxon>Bacillaceae</taxon>
        <taxon>Bacillus</taxon>
    </lineage>
</organism>
<accession>A0ABW4LV62</accession>